<feature type="domain" description="N-acetylmuramidase" evidence="1">
    <location>
        <begin position="158"/>
        <end position="330"/>
    </location>
</feature>
<proteinExistence type="predicted"/>
<gene>
    <name evidence="2" type="ORF">GIW73_05485</name>
</gene>
<evidence type="ECO:0000313" key="2">
    <source>
        <dbReference type="EMBL" id="MCF5062400.1"/>
    </source>
</evidence>
<reference evidence="2" key="1">
    <citation type="submission" date="2019-11" db="EMBL/GenBank/DDBJ databases">
        <title>Epiphytic Pseudomonas syringae from cherry orchards.</title>
        <authorList>
            <person name="Hulin M.T."/>
        </authorList>
    </citation>
    <scope>NUCLEOTIDE SEQUENCE</scope>
    <source>
        <strain evidence="2">PA-6-9A</strain>
    </source>
</reference>
<protein>
    <submittedName>
        <fullName evidence="2">DUF3380 domain-containing protein</fullName>
    </submittedName>
</protein>
<organism evidence="2 3">
    <name type="scientific">Pseudomonas syringae</name>
    <dbReference type="NCBI Taxonomy" id="317"/>
    <lineage>
        <taxon>Bacteria</taxon>
        <taxon>Pseudomonadati</taxon>
        <taxon>Pseudomonadota</taxon>
        <taxon>Gammaproteobacteria</taxon>
        <taxon>Pseudomonadales</taxon>
        <taxon>Pseudomonadaceae</taxon>
        <taxon>Pseudomonas</taxon>
    </lineage>
</organism>
<evidence type="ECO:0000259" key="1">
    <source>
        <dbReference type="Pfam" id="PF11860"/>
    </source>
</evidence>
<evidence type="ECO:0000313" key="3">
    <source>
        <dbReference type="Proteomes" id="UP000814207"/>
    </source>
</evidence>
<accession>A0A9Q3X060</accession>
<dbReference type="Pfam" id="PF11860">
    <property type="entry name" value="Muramidase"/>
    <property type="match status" value="1"/>
</dbReference>
<dbReference type="EMBL" id="WKEU01000013">
    <property type="protein sequence ID" value="MCF5062400.1"/>
    <property type="molecule type" value="Genomic_DNA"/>
</dbReference>
<dbReference type="InterPro" id="IPR024408">
    <property type="entry name" value="Muramidase"/>
</dbReference>
<name>A0A9Q3X060_PSESX</name>
<sequence>MTMPQGLTSLIGASVGTPGRARNVPADVQCIQYLFNLIAPKTALPLAENGQGDAQLALRISQYQLNQLKFAQPDGVIDPGGRTFNRLVEDALKAVPGVQGSDVIRVRVNQYLVRARALLEAEQRRQLLVTQPTCDGGVALTDADFQRAAAALGNGISVNVIKAFATVESGGRSGFGPAYMPVIAFEGHIFRKYTQQKYDKTHPFLSYPYMVKAGPQWRVNNKDQTKAWQTLAAAFDLDPTAALMAASWGMFQVMGFNFVACGYGTVFEFVAAMKINAGQQLMAFVGFCRRNPALVKAMKNKDYVGMARNYNGKDYGNYDVLMQKAYEKFEGKK</sequence>
<dbReference type="Proteomes" id="UP000814207">
    <property type="component" value="Unassembled WGS sequence"/>
</dbReference>
<comment type="caution">
    <text evidence="2">The sequence shown here is derived from an EMBL/GenBank/DDBJ whole genome shotgun (WGS) entry which is preliminary data.</text>
</comment>
<dbReference type="AlphaFoldDB" id="A0A9Q3X060"/>